<dbReference type="OrthoDB" id="938791at2759"/>
<dbReference type="EMBL" id="JAHUZN010000012">
    <property type="protein sequence ID" value="KAG8474417.1"/>
    <property type="molecule type" value="Genomic_DNA"/>
</dbReference>
<dbReference type="Gene3D" id="3.30.420.10">
    <property type="entry name" value="Ribonuclease H-like superfamily/Ribonuclease H"/>
    <property type="match status" value="1"/>
</dbReference>
<comment type="caution">
    <text evidence="2">The sequence shown here is derived from an EMBL/GenBank/DDBJ whole genome shotgun (WGS) entry which is preliminary data.</text>
</comment>
<evidence type="ECO:0000259" key="1">
    <source>
        <dbReference type="Pfam" id="PF13456"/>
    </source>
</evidence>
<organism evidence="2 3">
    <name type="scientific">Gossypium anomalum</name>
    <dbReference type="NCBI Taxonomy" id="47600"/>
    <lineage>
        <taxon>Eukaryota</taxon>
        <taxon>Viridiplantae</taxon>
        <taxon>Streptophyta</taxon>
        <taxon>Embryophyta</taxon>
        <taxon>Tracheophyta</taxon>
        <taxon>Spermatophyta</taxon>
        <taxon>Magnoliopsida</taxon>
        <taxon>eudicotyledons</taxon>
        <taxon>Gunneridae</taxon>
        <taxon>Pentapetalae</taxon>
        <taxon>rosids</taxon>
        <taxon>malvids</taxon>
        <taxon>Malvales</taxon>
        <taxon>Malvaceae</taxon>
        <taxon>Malvoideae</taxon>
        <taxon>Gossypium</taxon>
    </lineage>
</organism>
<dbReference type="InterPro" id="IPR012337">
    <property type="entry name" value="RNaseH-like_sf"/>
</dbReference>
<dbReference type="Proteomes" id="UP000701853">
    <property type="component" value="Chromosome 12"/>
</dbReference>
<evidence type="ECO:0000313" key="3">
    <source>
        <dbReference type="Proteomes" id="UP000701853"/>
    </source>
</evidence>
<dbReference type="PANTHER" id="PTHR47723:SF19">
    <property type="entry name" value="POLYNUCLEOTIDYL TRANSFERASE, RIBONUCLEASE H-LIKE SUPERFAMILY PROTEIN"/>
    <property type="match status" value="1"/>
</dbReference>
<name>A0A8J5Y6H4_9ROSI</name>
<proteinExistence type="predicted"/>
<keyword evidence="3" id="KW-1185">Reference proteome</keyword>
<dbReference type="GO" id="GO:0003676">
    <property type="term" value="F:nucleic acid binding"/>
    <property type="evidence" value="ECO:0007669"/>
    <property type="project" value="InterPro"/>
</dbReference>
<dbReference type="Pfam" id="PF13456">
    <property type="entry name" value="RVT_3"/>
    <property type="match status" value="1"/>
</dbReference>
<gene>
    <name evidence="2" type="ORF">CXB51_033715</name>
</gene>
<dbReference type="InterPro" id="IPR036397">
    <property type="entry name" value="RNaseH_sf"/>
</dbReference>
<sequence length="124" mass="13998">MGCYICSVVESELWAIMDGLDIAWRRGIKQLLVESNNLVAVNTICDQSEEVGSNLVRIIKEQLTRDWHIKASYTPRSVNMIADSLAELSKNDSGGLKIYEYPPNQIARGMLQESIGDYYKFNHG</sequence>
<dbReference type="CDD" id="cd06222">
    <property type="entry name" value="RNase_H_like"/>
    <property type="match status" value="1"/>
</dbReference>
<dbReference type="PANTHER" id="PTHR47723">
    <property type="entry name" value="OS05G0353850 PROTEIN"/>
    <property type="match status" value="1"/>
</dbReference>
<dbReference type="AlphaFoldDB" id="A0A8J5Y6H4"/>
<dbReference type="InterPro" id="IPR002156">
    <property type="entry name" value="RNaseH_domain"/>
</dbReference>
<dbReference type="InterPro" id="IPR053151">
    <property type="entry name" value="RNase_H-like"/>
</dbReference>
<reference evidence="2 3" key="1">
    <citation type="journal article" date="2021" name="bioRxiv">
        <title>The Gossypium anomalum genome as a resource for cotton improvement and evolutionary analysis of hybrid incompatibility.</title>
        <authorList>
            <person name="Grover C.E."/>
            <person name="Yuan D."/>
            <person name="Arick M.A."/>
            <person name="Miller E.R."/>
            <person name="Hu G."/>
            <person name="Peterson D.G."/>
            <person name="Wendel J.F."/>
            <person name="Udall J.A."/>
        </authorList>
    </citation>
    <scope>NUCLEOTIDE SEQUENCE [LARGE SCALE GENOMIC DNA]</scope>
    <source>
        <strain evidence="2">JFW-Udall</strain>
        <tissue evidence="2">Leaf</tissue>
    </source>
</reference>
<dbReference type="InterPro" id="IPR044730">
    <property type="entry name" value="RNase_H-like_dom_plant"/>
</dbReference>
<dbReference type="SUPFAM" id="SSF53098">
    <property type="entry name" value="Ribonuclease H-like"/>
    <property type="match status" value="1"/>
</dbReference>
<evidence type="ECO:0000313" key="2">
    <source>
        <dbReference type="EMBL" id="KAG8474417.1"/>
    </source>
</evidence>
<accession>A0A8J5Y6H4</accession>
<protein>
    <recommendedName>
        <fullName evidence="1">RNase H type-1 domain-containing protein</fullName>
    </recommendedName>
</protein>
<feature type="domain" description="RNase H type-1" evidence="1">
    <location>
        <begin position="7"/>
        <end position="87"/>
    </location>
</feature>
<dbReference type="GO" id="GO:0004523">
    <property type="term" value="F:RNA-DNA hybrid ribonuclease activity"/>
    <property type="evidence" value="ECO:0007669"/>
    <property type="project" value="InterPro"/>
</dbReference>